<comment type="caution">
    <text evidence="2">The sequence shown here is derived from an EMBL/GenBank/DDBJ whole genome shotgun (WGS) entry which is preliminary data.</text>
</comment>
<gene>
    <name evidence="2" type="ORF">EW026_g6077</name>
</gene>
<name>A0A4S4KD45_9APHY</name>
<dbReference type="Gene3D" id="1.10.510.10">
    <property type="entry name" value="Transferase(Phosphotransferase) domain 1"/>
    <property type="match status" value="1"/>
</dbReference>
<dbReference type="InterPro" id="IPR051681">
    <property type="entry name" value="Ser/Thr_Kinases-Pseudokinases"/>
</dbReference>
<dbReference type="PANTHER" id="PTHR44329">
    <property type="entry name" value="SERINE/THREONINE-PROTEIN KINASE TNNI3K-RELATED"/>
    <property type="match status" value="1"/>
</dbReference>
<dbReference type="EMBL" id="SGPJ01000305">
    <property type="protein sequence ID" value="THG95610.1"/>
    <property type="molecule type" value="Genomic_DNA"/>
</dbReference>
<dbReference type="PANTHER" id="PTHR44329:SF289">
    <property type="entry name" value="SERINE_THREONINE-PROTEIN KINASE VIK"/>
    <property type="match status" value="1"/>
</dbReference>
<proteinExistence type="predicted"/>
<dbReference type="InterPro" id="IPR011009">
    <property type="entry name" value="Kinase-like_dom_sf"/>
</dbReference>
<dbReference type="GO" id="GO:0004674">
    <property type="term" value="F:protein serine/threonine kinase activity"/>
    <property type="evidence" value="ECO:0007669"/>
    <property type="project" value="TreeGrafter"/>
</dbReference>
<dbReference type="SUPFAM" id="SSF56112">
    <property type="entry name" value="Protein kinase-like (PK-like)"/>
    <property type="match status" value="1"/>
</dbReference>
<dbReference type="Pfam" id="PF07714">
    <property type="entry name" value="PK_Tyr_Ser-Thr"/>
    <property type="match status" value="1"/>
</dbReference>
<protein>
    <recommendedName>
        <fullName evidence="1">Protein kinase domain-containing protein</fullName>
    </recommendedName>
</protein>
<dbReference type="InterPro" id="IPR001245">
    <property type="entry name" value="Ser-Thr/Tyr_kinase_cat_dom"/>
</dbReference>
<organism evidence="2 3">
    <name type="scientific">Hermanssonia centrifuga</name>
    <dbReference type="NCBI Taxonomy" id="98765"/>
    <lineage>
        <taxon>Eukaryota</taxon>
        <taxon>Fungi</taxon>
        <taxon>Dikarya</taxon>
        <taxon>Basidiomycota</taxon>
        <taxon>Agaricomycotina</taxon>
        <taxon>Agaricomycetes</taxon>
        <taxon>Polyporales</taxon>
        <taxon>Meruliaceae</taxon>
        <taxon>Hermanssonia</taxon>
    </lineage>
</organism>
<dbReference type="GO" id="GO:0005524">
    <property type="term" value="F:ATP binding"/>
    <property type="evidence" value="ECO:0007669"/>
    <property type="project" value="InterPro"/>
</dbReference>
<evidence type="ECO:0000313" key="3">
    <source>
        <dbReference type="Proteomes" id="UP000309038"/>
    </source>
</evidence>
<dbReference type="InterPro" id="IPR008266">
    <property type="entry name" value="Tyr_kinase_AS"/>
</dbReference>
<dbReference type="AlphaFoldDB" id="A0A4S4KD45"/>
<feature type="domain" description="Protein kinase" evidence="1">
    <location>
        <begin position="356"/>
        <end position="631"/>
    </location>
</feature>
<dbReference type="Proteomes" id="UP000309038">
    <property type="component" value="Unassembled WGS sequence"/>
</dbReference>
<evidence type="ECO:0000313" key="2">
    <source>
        <dbReference type="EMBL" id="THG95610.1"/>
    </source>
</evidence>
<sequence length="632" mass="71407">MTNATDNTPAKVEITIKVLKANLKKSAATYVEFTHTSPAGNISLSTEDTLPKSSSPVWISPASQSFCISVLPSAKIGIRVHTIKSGTFTRGGSVSQLLGTWAHEICLIDHLNGREIKDTLIDAKGADAGELTMQFDVSFGPTAQFTLTEDLCRDYPTANRLRNVICQSEHIRDLDVVRNGSHAASGTRTMTLWELWRAAQSNIRMRYAKFLKAKVDGWYEYITDPEHDMRHYQETIVKDGVLRYNAAEDLLIQISLLVDYFLDTHEAKPVNSEVASELVYGIAQAVLLLEEVVDEPIISLMYSQLRRRDKDFMDRRTCLCNLRCKLLIHREGHPRQEVLESVDHWKPADLLRYAWDERRQEPNQRPFTDALLFLRGPEVQIVFDCIKFIMMADAKKPETGLTADRLSFFRRILTHLAQHAERLPAFLFLTNVHKELSTMFSGGFGIIYEAMVSPFMSHGSLGLERRNSEKVSTQSINTWIKQIAQGMAYLHDQQIVHGDLRADNVFLDENYSVHVADFGLSVYADGYSGNYHSSRSDVSQSGRPTKEADVYSFAFLCMELYTGKIPFSDEDKPARSVALHVLAGLRLNRPNGPDGRPMADALWALVQLCWAQDPKQRPQFHAVCEQLDGMFP</sequence>
<accession>A0A4S4KD45</accession>
<dbReference type="PROSITE" id="PS00109">
    <property type="entry name" value="PROTEIN_KINASE_TYR"/>
    <property type="match status" value="1"/>
</dbReference>
<dbReference type="PROSITE" id="PS50011">
    <property type="entry name" value="PROTEIN_KINASE_DOM"/>
    <property type="match status" value="1"/>
</dbReference>
<keyword evidence="3" id="KW-1185">Reference proteome</keyword>
<evidence type="ECO:0000259" key="1">
    <source>
        <dbReference type="PROSITE" id="PS50011"/>
    </source>
</evidence>
<reference evidence="2 3" key="1">
    <citation type="submission" date="2019-02" db="EMBL/GenBank/DDBJ databases">
        <title>Genome sequencing of the rare red list fungi Phlebia centrifuga.</title>
        <authorList>
            <person name="Buettner E."/>
            <person name="Kellner H."/>
        </authorList>
    </citation>
    <scope>NUCLEOTIDE SEQUENCE [LARGE SCALE GENOMIC DNA]</scope>
    <source>
        <strain evidence="2 3">DSM 108282</strain>
    </source>
</reference>
<dbReference type="InterPro" id="IPR000719">
    <property type="entry name" value="Prot_kinase_dom"/>
</dbReference>